<dbReference type="GO" id="GO:0046872">
    <property type="term" value="F:metal ion binding"/>
    <property type="evidence" value="ECO:0007669"/>
    <property type="project" value="UniProtKB-KW"/>
</dbReference>
<dbReference type="PANTHER" id="PTHR33546">
    <property type="entry name" value="LARGE, MULTIFUNCTIONAL SECRETED PROTEIN-RELATED"/>
    <property type="match status" value="1"/>
</dbReference>
<dbReference type="InterPro" id="IPR011041">
    <property type="entry name" value="Quinoprot_gluc/sorb_DH_b-prop"/>
</dbReference>
<dbReference type="PROSITE" id="PS51007">
    <property type="entry name" value="CYTC"/>
    <property type="match status" value="1"/>
</dbReference>
<dbReference type="SUPFAM" id="SSF50952">
    <property type="entry name" value="Soluble quinoprotein glucose dehydrogenase"/>
    <property type="match status" value="1"/>
</dbReference>
<dbReference type="PANTHER" id="PTHR33546:SF1">
    <property type="entry name" value="LARGE, MULTIFUNCTIONAL SECRETED PROTEIN"/>
    <property type="match status" value="1"/>
</dbReference>
<dbReference type="Gene3D" id="1.10.760.10">
    <property type="entry name" value="Cytochrome c-like domain"/>
    <property type="match status" value="1"/>
</dbReference>
<evidence type="ECO:0000256" key="1">
    <source>
        <dbReference type="ARBA" id="ARBA00022617"/>
    </source>
</evidence>
<keyword evidence="5" id="KW-0732">Signal</keyword>
<dbReference type="Pfam" id="PF00034">
    <property type="entry name" value="Cytochrom_C"/>
    <property type="match status" value="1"/>
</dbReference>
<dbReference type="OrthoDB" id="223239at2"/>
<protein>
    <submittedName>
        <fullName evidence="7">Cytochrome c</fullName>
    </submittedName>
</protein>
<evidence type="ECO:0000313" key="8">
    <source>
        <dbReference type="Proteomes" id="UP000319143"/>
    </source>
</evidence>
<sequence precursor="true">MRLFPLFACLFSLLCITASYPAQAEGFGATPAQLFSTLDGFTVDLVYDVPGETQGSWVSLTVDPKGRLLACDQYGGLFRIEVSGNDPVVEKMEIDLVGAQGLLCAFGSLYANVNVSPSTKKRGANRGGISGEAVNACGVWRLTDTDGDDQYDTREHLLPLNGGSEHGPHALILSADGQRILLCAGNNTTLPENISRSRVPPVWGEDHLLGRMPDARGHNATRLAPGGFVASIKPDGSDFELLATGFRNPYDIALNRDGELFTYDADMEWDIGTPWYRPTRINHVISGAEFGWRNGTGKWPASYPDSFGAAVDIGPGSPTGICFGYGAKFPQRYQNALFVADWSYGNLYAVHLTPDGSSYAGTFETFATAAPLPATDLVIHPDGAMYFTVGGRGTQSGLYRIRYTGNESTEPVSPAIAEAEKKPVTLRELRHAIEATHALPAKGAMDQAIANLSHPDRAIRFVSRIALELRGIDVWRDRVLALDDPKARILGVVAVARHGSDADRASCLAALNEIDWGALSPALRTDLLRAYSLVAIRLGGITPAEAAPIIATLNGEFPSGNHQVDRELAQWLVYLDAPEIVGRVVHEMEASPSQENQIQYAMTLRSVEEGWTADLYRRYFAWFGDIQSARGGASFGGFIDNIKNAALEHVSEETKKQLAEVLTARDASASEATAEPRPLVKQWTADDLASLVTGSATKPDFERGRKVFGEASCFKCHRMGYQGGILGPDLTGAGGRFTPRDLLTAIVEPSKQISDQYGATQFLTDDGRIVVGRVVNLSGNKLQVMTNMLDPARQTGIDRDTIEEAIPATSSMMPAGLLDTFTSREIADLVAYLRAGGNPESSIYQ</sequence>
<organism evidence="7 8">
    <name type="scientific">Novipirellula artificiosorum</name>
    <dbReference type="NCBI Taxonomy" id="2528016"/>
    <lineage>
        <taxon>Bacteria</taxon>
        <taxon>Pseudomonadati</taxon>
        <taxon>Planctomycetota</taxon>
        <taxon>Planctomycetia</taxon>
        <taxon>Pirellulales</taxon>
        <taxon>Pirellulaceae</taxon>
        <taxon>Novipirellula</taxon>
    </lineage>
</organism>
<evidence type="ECO:0000256" key="2">
    <source>
        <dbReference type="ARBA" id="ARBA00022723"/>
    </source>
</evidence>
<evidence type="ECO:0000256" key="3">
    <source>
        <dbReference type="ARBA" id="ARBA00023004"/>
    </source>
</evidence>
<comment type="caution">
    <text evidence="7">The sequence shown here is derived from an EMBL/GenBank/DDBJ whole genome shotgun (WGS) entry which is preliminary data.</text>
</comment>
<evidence type="ECO:0000259" key="6">
    <source>
        <dbReference type="PROSITE" id="PS51007"/>
    </source>
</evidence>
<dbReference type="InterPro" id="IPR013427">
    <property type="entry name" value="Haem-bd_dom_put"/>
</dbReference>
<evidence type="ECO:0000256" key="5">
    <source>
        <dbReference type="SAM" id="SignalP"/>
    </source>
</evidence>
<evidence type="ECO:0000313" key="7">
    <source>
        <dbReference type="EMBL" id="TWU37027.1"/>
    </source>
</evidence>
<dbReference type="Gene3D" id="2.120.10.30">
    <property type="entry name" value="TolB, C-terminal domain"/>
    <property type="match status" value="1"/>
</dbReference>
<keyword evidence="2 4" id="KW-0479">Metal-binding</keyword>
<reference evidence="7 8" key="1">
    <citation type="submission" date="2019-02" db="EMBL/GenBank/DDBJ databases">
        <title>Deep-cultivation of Planctomycetes and their phenomic and genomic characterization uncovers novel biology.</title>
        <authorList>
            <person name="Wiegand S."/>
            <person name="Jogler M."/>
            <person name="Boedeker C."/>
            <person name="Pinto D."/>
            <person name="Vollmers J."/>
            <person name="Rivas-Marin E."/>
            <person name="Kohn T."/>
            <person name="Peeters S.H."/>
            <person name="Heuer A."/>
            <person name="Rast P."/>
            <person name="Oberbeckmann S."/>
            <person name="Bunk B."/>
            <person name="Jeske O."/>
            <person name="Meyerdierks A."/>
            <person name="Storesund J.E."/>
            <person name="Kallscheuer N."/>
            <person name="Luecker S."/>
            <person name="Lage O.M."/>
            <person name="Pohl T."/>
            <person name="Merkel B.J."/>
            <person name="Hornburger P."/>
            <person name="Mueller R.-W."/>
            <person name="Bruemmer F."/>
            <person name="Labrenz M."/>
            <person name="Spormann A.M."/>
            <person name="Op Den Camp H."/>
            <person name="Overmann J."/>
            <person name="Amann R."/>
            <person name="Jetten M.S.M."/>
            <person name="Mascher T."/>
            <person name="Medema M.H."/>
            <person name="Devos D.P."/>
            <person name="Kaster A.-K."/>
            <person name="Ovreas L."/>
            <person name="Rohde M."/>
            <person name="Galperin M.Y."/>
            <person name="Jogler C."/>
        </authorList>
    </citation>
    <scope>NUCLEOTIDE SEQUENCE [LARGE SCALE GENOMIC DNA]</scope>
    <source>
        <strain evidence="7 8">Poly41</strain>
    </source>
</reference>
<dbReference type="InterPro" id="IPR009056">
    <property type="entry name" value="Cyt_c-like_dom"/>
</dbReference>
<keyword evidence="3 4" id="KW-0408">Iron</keyword>
<dbReference type="AlphaFoldDB" id="A0A5C6DMG1"/>
<keyword evidence="1 4" id="KW-0349">Heme</keyword>
<keyword evidence="8" id="KW-1185">Reference proteome</keyword>
<feature type="chain" id="PRO_5023096032" evidence="5">
    <location>
        <begin position="25"/>
        <end position="845"/>
    </location>
</feature>
<dbReference type="SUPFAM" id="SSF46626">
    <property type="entry name" value="Cytochrome c"/>
    <property type="match status" value="1"/>
</dbReference>
<proteinExistence type="predicted"/>
<accession>A0A5C6DMG1</accession>
<evidence type="ECO:0000256" key="4">
    <source>
        <dbReference type="PROSITE-ProRule" id="PRU00433"/>
    </source>
</evidence>
<gene>
    <name evidence="7" type="ORF">Poly41_31530</name>
</gene>
<dbReference type="Proteomes" id="UP000319143">
    <property type="component" value="Unassembled WGS sequence"/>
</dbReference>
<dbReference type="NCBIfam" id="TIGR02603">
    <property type="entry name" value="CxxCH_TIGR02603"/>
    <property type="match status" value="1"/>
</dbReference>
<dbReference type="InterPro" id="IPR011042">
    <property type="entry name" value="6-blade_b-propeller_TolB-like"/>
</dbReference>
<name>A0A5C6DMG1_9BACT</name>
<dbReference type="GO" id="GO:0009055">
    <property type="term" value="F:electron transfer activity"/>
    <property type="evidence" value="ECO:0007669"/>
    <property type="project" value="InterPro"/>
</dbReference>
<feature type="domain" description="Cytochrome c" evidence="6">
    <location>
        <begin position="699"/>
        <end position="837"/>
    </location>
</feature>
<dbReference type="RefSeq" id="WP_146527220.1">
    <property type="nucleotide sequence ID" value="NZ_SJPV01000005.1"/>
</dbReference>
<dbReference type="GO" id="GO:0020037">
    <property type="term" value="F:heme binding"/>
    <property type="evidence" value="ECO:0007669"/>
    <property type="project" value="InterPro"/>
</dbReference>
<dbReference type="InterPro" id="IPR036909">
    <property type="entry name" value="Cyt_c-like_dom_sf"/>
</dbReference>
<feature type="signal peptide" evidence="5">
    <location>
        <begin position="1"/>
        <end position="24"/>
    </location>
</feature>
<dbReference type="EMBL" id="SJPV01000005">
    <property type="protein sequence ID" value="TWU37027.1"/>
    <property type="molecule type" value="Genomic_DNA"/>
</dbReference>